<dbReference type="SUPFAM" id="SSF143422">
    <property type="entry name" value="Transposase IS200-like"/>
    <property type="match status" value="1"/>
</dbReference>
<reference evidence="3" key="1">
    <citation type="submission" date="2014-02" db="EMBL/GenBank/DDBJ databases">
        <title>Expanding our view of genomic diversity in Candidatus Accumulibacter clades.</title>
        <authorList>
            <person name="Skennerton C.T."/>
            <person name="Barr J.J."/>
            <person name="Slater F.R."/>
            <person name="Bond P.L."/>
            <person name="Tyson G.W."/>
        </authorList>
    </citation>
    <scope>NUCLEOTIDE SEQUENCE [LARGE SCALE GENOMIC DNA]</scope>
</reference>
<sequence length="231" mass="26531">MARLARVVAAGYPHHVTQRGNRRQQTFFCDDDYREYLHLMSASCARAGTEVWAYCLMPNHVHLIMVPQDPDGLRRAISETHRRFTRRINLREGWQGHLWQERFHSFLLDETHLLAAVRYVENNPVRAGLCAHAEEWPWSSVRAHLRGEDDGLARVAPLLAMVGNWPEYLGAAVEQSLVDKIHAHTRTGRPLGEEAFVEELEGRLKRRLRPQKRGPRPRPEADDAEELSPAG</sequence>
<evidence type="ECO:0000313" key="3">
    <source>
        <dbReference type="EMBL" id="EXI67106.1"/>
    </source>
</evidence>
<dbReference type="InterPro" id="IPR002686">
    <property type="entry name" value="Transposase_17"/>
</dbReference>
<dbReference type="InterPro" id="IPR036515">
    <property type="entry name" value="Transposase_17_sf"/>
</dbReference>
<evidence type="ECO:0000259" key="2">
    <source>
        <dbReference type="SMART" id="SM01321"/>
    </source>
</evidence>
<name>A0A011MX30_9PROT</name>
<dbReference type="Pfam" id="PF01797">
    <property type="entry name" value="Y1_Tnp"/>
    <property type="match status" value="1"/>
</dbReference>
<dbReference type="Gene3D" id="3.30.70.1290">
    <property type="entry name" value="Transposase IS200-like"/>
    <property type="match status" value="1"/>
</dbReference>
<dbReference type="EMBL" id="JFAX01000012">
    <property type="protein sequence ID" value="EXI67106.1"/>
    <property type="molecule type" value="Genomic_DNA"/>
</dbReference>
<comment type="caution">
    <text evidence="3">The sequence shown here is derived from an EMBL/GenBank/DDBJ whole genome shotgun (WGS) entry which is preliminary data.</text>
</comment>
<dbReference type="SMART" id="SM01321">
    <property type="entry name" value="Y1_Tnp"/>
    <property type="match status" value="1"/>
</dbReference>
<feature type="compositionally biased region" description="Basic residues" evidence="1">
    <location>
        <begin position="206"/>
        <end position="216"/>
    </location>
</feature>
<organism evidence="3 4">
    <name type="scientific">Candidatus Accumulibacter adjunctus</name>
    <dbReference type="NCBI Taxonomy" id="1454001"/>
    <lineage>
        <taxon>Bacteria</taxon>
        <taxon>Pseudomonadati</taxon>
        <taxon>Pseudomonadota</taxon>
        <taxon>Betaproteobacteria</taxon>
        <taxon>Candidatus Accumulibacter</taxon>
    </lineage>
</organism>
<dbReference type="AlphaFoldDB" id="A0A011MX30"/>
<dbReference type="PATRIC" id="fig|1454001.3.peg.2255"/>
<dbReference type="Proteomes" id="UP000020218">
    <property type="component" value="Unassembled WGS sequence"/>
</dbReference>
<dbReference type="GO" id="GO:0006313">
    <property type="term" value="P:DNA transposition"/>
    <property type="evidence" value="ECO:0007669"/>
    <property type="project" value="InterPro"/>
</dbReference>
<gene>
    <name evidence="3" type="ORF">AW08_02208</name>
</gene>
<feature type="region of interest" description="Disordered" evidence="1">
    <location>
        <begin position="206"/>
        <end position="231"/>
    </location>
</feature>
<feature type="compositionally biased region" description="Acidic residues" evidence="1">
    <location>
        <begin position="222"/>
        <end position="231"/>
    </location>
</feature>
<protein>
    <submittedName>
        <fullName evidence="3">Transposase</fullName>
    </submittedName>
</protein>
<dbReference type="GO" id="GO:0003677">
    <property type="term" value="F:DNA binding"/>
    <property type="evidence" value="ECO:0007669"/>
    <property type="project" value="InterPro"/>
</dbReference>
<dbReference type="GO" id="GO:0004803">
    <property type="term" value="F:transposase activity"/>
    <property type="evidence" value="ECO:0007669"/>
    <property type="project" value="InterPro"/>
</dbReference>
<proteinExistence type="predicted"/>
<dbReference type="NCBIfam" id="NF047646">
    <property type="entry name" value="REP_Tyr_transpos"/>
    <property type="match status" value="1"/>
</dbReference>
<evidence type="ECO:0000256" key="1">
    <source>
        <dbReference type="SAM" id="MobiDB-lite"/>
    </source>
</evidence>
<dbReference type="STRING" id="1454001.AW08_02208"/>
<accession>A0A011MX30</accession>
<dbReference type="PANTHER" id="PTHR34322:SF2">
    <property type="entry name" value="TRANSPOSASE IS200-LIKE DOMAIN-CONTAINING PROTEIN"/>
    <property type="match status" value="1"/>
</dbReference>
<feature type="domain" description="Transposase IS200-like" evidence="2">
    <location>
        <begin position="9"/>
        <end position="123"/>
    </location>
</feature>
<dbReference type="PANTHER" id="PTHR34322">
    <property type="entry name" value="TRANSPOSASE, Y1_TNP DOMAIN-CONTAINING"/>
    <property type="match status" value="1"/>
</dbReference>
<keyword evidence="4" id="KW-1185">Reference proteome</keyword>
<evidence type="ECO:0000313" key="4">
    <source>
        <dbReference type="Proteomes" id="UP000020218"/>
    </source>
</evidence>